<comment type="caution">
    <text evidence="4">The sequence shown here is derived from an EMBL/GenBank/DDBJ whole genome shotgun (WGS) entry which is preliminary data.</text>
</comment>
<dbReference type="InterPro" id="IPR052179">
    <property type="entry name" value="DD-CPase-like"/>
</dbReference>
<dbReference type="CDD" id="cd14852">
    <property type="entry name" value="LD-carboxypeptidase"/>
    <property type="match status" value="1"/>
</dbReference>
<protein>
    <submittedName>
        <fullName evidence="4">D-alanyl-D-alanine carboxypeptidase family protein</fullName>
    </submittedName>
</protein>
<dbReference type="RefSeq" id="WP_108514635.1">
    <property type="nucleotide sequence ID" value="NZ_CP026951.1"/>
</dbReference>
<keyword evidence="4" id="KW-0645">Protease</keyword>
<feature type="compositionally biased region" description="Low complexity" evidence="1">
    <location>
        <begin position="43"/>
        <end position="58"/>
    </location>
</feature>
<evidence type="ECO:0000313" key="5">
    <source>
        <dbReference type="Proteomes" id="UP000244978"/>
    </source>
</evidence>
<feature type="region of interest" description="Disordered" evidence="1">
    <location>
        <begin position="43"/>
        <end position="79"/>
    </location>
</feature>
<dbReference type="InterPro" id="IPR009045">
    <property type="entry name" value="Zn_M74/Hedgehog-like"/>
</dbReference>
<keyword evidence="2" id="KW-0472">Membrane</keyword>
<dbReference type="GO" id="GO:0006508">
    <property type="term" value="P:proteolysis"/>
    <property type="evidence" value="ECO:0007669"/>
    <property type="project" value="InterPro"/>
</dbReference>
<sequence length="282" mass="30280">MVPDRRKNDVYLRRRIVVGIGALVALGLVASGVAIVTAPRAPDAAAPASTPPASASLSEVPAESVKPAPKPTPEQPEFDKAARSIDDPASIWVVANKTRPLSPLSFAPADLVTAKVPYTANAVLRAEAAAAMEQMFAAAQAEGAGSLMLQNAYRSYETQVSLHNSTVARLGKDKARAQSAIPGYSEHQTGLSADIMSSPQVCSVEACFGQTPQGIWLAENAWRFGYHLRYPADKTPVTGYIYEPWHYRYIGVELATEMRNKGITTLEEFFRLPPAPDYAPGV</sequence>
<proteinExistence type="predicted"/>
<dbReference type="InterPro" id="IPR058193">
    <property type="entry name" value="VanY/YodJ_core_dom"/>
</dbReference>
<evidence type="ECO:0000256" key="1">
    <source>
        <dbReference type="SAM" id="MobiDB-lite"/>
    </source>
</evidence>
<dbReference type="Proteomes" id="UP000244978">
    <property type="component" value="Unassembled WGS sequence"/>
</dbReference>
<dbReference type="Pfam" id="PF02557">
    <property type="entry name" value="VanY"/>
    <property type="match status" value="1"/>
</dbReference>
<accession>A0A2U1T247</accession>
<keyword evidence="4" id="KW-0378">Hydrolase</keyword>
<dbReference type="PANTHER" id="PTHR34385">
    <property type="entry name" value="D-ALANYL-D-ALANINE CARBOXYPEPTIDASE"/>
    <property type="match status" value="1"/>
</dbReference>
<dbReference type="InterPro" id="IPR003709">
    <property type="entry name" value="VanY-like_core_dom"/>
</dbReference>
<organism evidence="4 5">
    <name type="scientific">Homoserinimonas hongtaonis</name>
    <dbReference type="NCBI Taxonomy" id="2079791"/>
    <lineage>
        <taxon>Bacteria</taxon>
        <taxon>Bacillati</taxon>
        <taxon>Actinomycetota</taxon>
        <taxon>Actinomycetes</taxon>
        <taxon>Micrococcales</taxon>
        <taxon>Microbacteriaceae</taxon>
        <taxon>Homoserinimonas</taxon>
    </lineage>
</organism>
<dbReference type="SUPFAM" id="SSF55166">
    <property type="entry name" value="Hedgehog/DD-peptidase"/>
    <property type="match status" value="1"/>
</dbReference>
<evidence type="ECO:0000259" key="3">
    <source>
        <dbReference type="Pfam" id="PF02557"/>
    </source>
</evidence>
<dbReference type="KEGG" id="salc:C2138_00410"/>
<evidence type="ECO:0000313" key="4">
    <source>
        <dbReference type="EMBL" id="PWB97952.1"/>
    </source>
</evidence>
<feature type="transmembrane region" description="Helical" evidence="2">
    <location>
        <begin position="16"/>
        <end position="36"/>
    </location>
</feature>
<keyword evidence="2" id="KW-0812">Transmembrane</keyword>
<dbReference type="Gene3D" id="3.30.1380.10">
    <property type="match status" value="1"/>
</dbReference>
<dbReference type="PANTHER" id="PTHR34385:SF1">
    <property type="entry name" value="PEPTIDOGLYCAN L-ALANYL-D-GLUTAMATE ENDOPEPTIDASE CWLK"/>
    <property type="match status" value="1"/>
</dbReference>
<dbReference type="AlphaFoldDB" id="A0A2U1T247"/>
<keyword evidence="5" id="KW-1185">Reference proteome</keyword>
<keyword evidence="4" id="KW-0121">Carboxypeptidase</keyword>
<dbReference type="OrthoDB" id="9792074at2"/>
<evidence type="ECO:0000256" key="2">
    <source>
        <dbReference type="SAM" id="Phobius"/>
    </source>
</evidence>
<keyword evidence="2" id="KW-1133">Transmembrane helix</keyword>
<dbReference type="GO" id="GO:0004180">
    <property type="term" value="F:carboxypeptidase activity"/>
    <property type="evidence" value="ECO:0007669"/>
    <property type="project" value="UniProtKB-KW"/>
</dbReference>
<reference evidence="5" key="1">
    <citation type="submission" date="2018-04" db="EMBL/GenBank/DDBJ databases">
        <authorList>
            <person name="Liu S."/>
            <person name="Wang Z."/>
            <person name="Li J."/>
        </authorList>
    </citation>
    <scope>NUCLEOTIDE SEQUENCE [LARGE SCALE GENOMIC DNA]</scope>
    <source>
        <strain evidence="5">S1194</strain>
    </source>
</reference>
<gene>
    <name evidence="4" type="ORF">DF220_09005</name>
</gene>
<name>A0A2U1T247_9MICO</name>
<feature type="domain" description="D-alanyl-D-alanine carboxypeptidase-like core" evidence="3">
    <location>
        <begin position="123"/>
        <end position="251"/>
    </location>
</feature>
<dbReference type="EMBL" id="QEEX01000001">
    <property type="protein sequence ID" value="PWB97952.1"/>
    <property type="molecule type" value="Genomic_DNA"/>
</dbReference>